<dbReference type="AlphaFoldDB" id="A0A0A9HM67"/>
<accession>A0A0A9HM67</accession>
<protein>
    <submittedName>
        <fullName evidence="1">Uncharacterized protein</fullName>
    </submittedName>
</protein>
<organism evidence="1">
    <name type="scientific">Arundo donax</name>
    <name type="common">Giant reed</name>
    <name type="synonym">Donax arundinaceus</name>
    <dbReference type="NCBI Taxonomy" id="35708"/>
    <lineage>
        <taxon>Eukaryota</taxon>
        <taxon>Viridiplantae</taxon>
        <taxon>Streptophyta</taxon>
        <taxon>Embryophyta</taxon>
        <taxon>Tracheophyta</taxon>
        <taxon>Spermatophyta</taxon>
        <taxon>Magnoliopsida</taxon>
        <taxon>Liliopsida</taxon>
        <taxon>Poales</taxon>
        <taxon>Poaceae</taxon>
        <taxon>PACMAD clade</taxon>
        <taxon>Arundinoideae</taxon>
        <taxon>Arundineae</taxon>
        <taxon>Arundo</taxon>
    </lineage>
</organism>
<dbReference type="EMBL" id="GBRH01159661">
    <property type="protein sequence ID" value="JAE38235.1"/>
    <property type="molecule type" value="Transcribed_RNA"/>
</dbReference>
<reference evidence="1" key="2">
    <citation type="journal article" date="2015" name="Data Brief">
        <title>Shoot transcriptome of the giant reed, Arundo donax.</title>
        <authorList>
            <person name="Barrero R.A."/>
            <person name="Guerrero F.D."/>
            <person name="Moolhuijzen P."/>
            <person name="Goolsby J.A."/>
            <person name="Tidwell J."/>
            <person name="Bellgard S.E."/>
            <person name="Bellgard M.I."/>
        </authorList>
    </citation>
    <scope>NUCLEOTIDE SEQUENCE</scope>
    <source>
        <tissue evidence="1">Shoot tissue taken approximately 20 cm above the soil surface</tissue>
    </source>
</reference>
<proteinExistence type="predicted"/>
<reference evidence="1" key="1">
    <citation type="submission" date="2014-09" db="EMBL/GenBank/DDBJ databases">
        <authorList>
            <person name="Magalhaes I.L.F."/>
            <person name="Oliveira U."/>
            <person name="Santos F.R."/>
            <person name="Vidigal T.H.D.A."/>
            <person name="Brescovit A.D."/>
            <person name="Santos A.J."/>
        </authorList>
    </citation>
    <scope>NUCLEOTIDE SEQUENCE</scope>
    <source>
        <tissue evidence="1">Shoot tissue taken approximately 20 cm above the soil surface</tissue>
    </source>
</reference>
<evidence type="ECO:0000313" key="1">
    <source>
        <dbReference type="EMBL" id="JAE38235.1"/>
    </source>
</evidence>
<sequence length="34" mass="4091">MHIGAARKNPKRKRTHRQTSFSRYYFSDCIMSCI</sequence>
<name>A0A0A9HM67_ARUDO</name>